<keyword evidence="4" id="KW-0255">Endonuclease</keyword>
<dbReference type="AlphaFoldDB" id="A0A9Q5ZCY8"/>
<gene>
    <name evidence="8" type="ORF">VF08_12425</name>
</gene>
<accession>A0A9Q5ZCY8</accession>
<dbReference type="SUPFAM" id="SSF54786">
    <property type="entry name" value="YcfA/nrd intein domain"/>
    <property type="match status" value="1"/>
</dbReference>
<dbReference type="GO" id="GO:0016787">
    <property type="term" value="F:hydrolase activity"/>
    <property type="evidence" value="ECO:0007669"/>
    <property type="project" value="UniProtKB-KW"/>
</dbReference>
<dbReference type="RefSeq" id="WP_099072719.1">
    <property type="nucleotide sequence ID" value="NZ_LAHD01000029.1"/>
</dbReference>
<comment type="caution">
    <text evidence="8">The sequence shown here is derived from an EMBL/GenBank/DDBJ whole genome shotgun (WGS) entry which is preliminary data.</text>
</comment>
<dbReference type="Pfam" id="PF07927">
    <property type="entry name" value="HicA_toxin"/>
    <property type="match status" value="1"/>
</dbReference>
<dbReference type="InterPro" id="IPR038570">
    <property type="entry name" value="HicA_sf"/>
</dbReference>
<comment type="similarity">
    <text evidence="1">Belongs to the HicA mRNA interferase family.</text>
</comment>
<protein>
    <recommendedName>
        <fullName evidence="10">Type II toxin-antitoxin system HicA family toxin</fullName>
    </recommendedName>
</protein>
<evidence type="ECO:0000313" key="9">
    <source>
        <dbReference type="Proteomes" id="UP000222310"/>
    </source>
</evidence>
<keyword evidence="3" id="KW-0540">Nuclease</keyword>
<evidence type="ECO:0000256" key="4">
    <source>
        <dbReference type="ARBA" id="ARBA00022759"/>
    </source>
</evidence>
<evidence type="ECO:0000256" key="5">
    <source>
        <dbReference type="ARBA" id="ARBA00022801"/>
    </source>
</evidence>
<evidence type="ECO:0000256" key="3">
    <source>
        <dbReference type="ARBA" id="ARBA00022722"/>
    </source>
</evidence>
<dbReference type="Gene3D" id="3.30.920.30">
    <property type="entry name" value="Hypothetical protein"/>
    <property type="match status" value="1"/>
</dbReference>
<evidence type="ECO:0000256" key="1">
    <source>
        <dbReference type="ARBA" id="ARBA00006620"/>
    </source>
</evidence>
<evidence type="ECO:0008006" key="10">
    <source>
        <dbReference type="Google" id="ProtNLM"/>
    </source>
</evidence>
<keyword evidence="6" id="KW-0694">RNA-binding</keyword>
<proteinExistence type="inferred from homology"/>
<dbReference type="InterPro" id="IPR012933">
    <property type="entry name" value="HicA_mRNA_interferase"/>
</dbReference>
<dbReference type="GeneID" id="57093256"/>
<evidence type="ECO:0000313" key="8">
    <source>
        <dbReference type="EMBL" id="PHK04055.1"/>
    </source>
</evidence>
<keyword evidence="7" id="KW-0346">Stress response</keyword>
<dbReference type="EMBL" id="LAHD01000029">
    <property type="protein sequence ID" value="PHK04055.1"/>
    <property type="molecule type" value="Genomic_DNA"/>
</dbReference>
<reference evidence="8 9" key="1">
    <citation type="submission" date="2015-02" db="EMBL/GenBank/DDBJ databases">
        <title>Nostoc linckia genome annotation.</title>
        <authorList>
            <person name="Zhou Z."/>
        </authorList>
    </citation>
    <scope>NUCLEOTIDE SEQUENCE [LARGE SCALE GENOMIC DNA]</scope>
    <source>
        <strain evidence="9">z8</strain>
    </source>
</reference>
<evidence type="ECO:0000256" key="6">
    <source>
        <dbReference type="ARBA" id="ARBA00022884"/>
    </source>
</evidence>
<sequence>MPRKIRELKQILRKLDFTELPGKGSHTNWIHPLYSGKLTISGKDASDAKPYQEKDVQQAIKEVEERQQQQKQEDEQI</sequence>
<name>A0A9Q5ZCY8_NOSLI</name>
<dbReference type="GO" id="GO:0004519">
    <property type="term" value="F:endonuclease activity"/>
    <property type="evidence" value="ECO:0007669"/>
    <property type="project" value="UniProtKB-KW"/>
</dbReference>
<dbReference type="Proteomes" id="UP000222310">
    <property type="component" value="Unassembled WGS sequence"/>
</dbReference>
<evidence type="ECO:0000256" key="7">
    <source>
        <dbReference type="ARBA" id="ARBA00023016"/>
    </source>
</evidence>
<keyword evidence="2" id="KW-1277">Toxin-antitoxin system</keyword>
<organism evidence="8 9">
    <name type="scientific">Nostoc linckia z8</name>
    <dbReference type="NCBI Taxonomy" id="1628746"/>
    <lineage>
        <taxon>Bacteria</taxon>
        <taxon>Bacillati</taxon>
        <taxon>Cyanobacteriota</taxon>
        <taxon>Cyanophyceae</taxon>
        <taxon>Nostocales</taxon>
        <taxon>Nostocaceae</taxon>
        <taxon>Nostoc</taxon>
    </lineage>
</organism>
<keyword evidence="5" id="KW-0378">Hydrolase</keyword>
<evidence type="ECO:0000256" key="2">
    <source>
        <dbReference type="ARBA" id="ARBA00022649"/>
    </source>
</evidence>
<dbReference type="GO" id="GO:0003729">
    <property type="term" value="F:mRNA binding"/>
    <property type="evidence" value="ECO:0007669"/>
    <property type="project" value="InterPro"/>
</dbReference>